<dbReference type="OrthoDB" id="2945538at2759"/>
<gene>
    <name evidence="6" type="ORF">CPB83DRAFT_909212</name>
</gene>
<reference evidence="6" key="1">
    <citation type="submission" date="2020-11" db="EMBL/GenBank/DDBJ databases">
        <authorList>
            <consortium name="DOE Joint Genome Institute"/>
            <person name="Ahrendt S."/>
            <person name="Riley R."/>
            <person name="Andreopoulos W."/>
            <person name="Labutti K."/>
            <person name="Pangilinan J."/>
            <person name="Ruiz-Duenas F.J."/>
            <person name="Barrasa J.M."/>
            <person name="Sanchez-Garcia M."/>
            <person name="Camarero S."/>
            <person name="Miyauchi S."/>
            <person name="Serrano A."/>
            <person name="Linde D."/>
            <person name="Babiker R."/>
            <person name="Drula E."/>
            <person name="Ayuso-Fernandez I."/>
            <person name="Pacheco R."/>
            <person name="Padilla G."/>
            <person name="Ferreira P."/>
            <person name="Barriuso J."/>
            <person name="Kellner H."/>
            <person name="Castanera R."/>
            <person name="Alfaro M."/>
            <person name="Ramirez L."/>
            <person name="Pisabarro A.G."/>
            <person name="Kuo A."/>
            <person name="Tritt A."/>
            <person name="Lipzen A."/>
            <person name="He G."/>
            <person name="Yan M."/>
            <person name="Ng V."/>
            <person name="Cullen D."/>
            <person name="Martin F."/>
            <person name="Rosso M.-N."/>
            <person name="Henrissat B."/>
            <person name="Hibbett D."/>
            <person name="Martinez A.T."/>
            <person name="Grigoriev I.V."/>
        </authorList>
    </citation>
    <scope>NUCLEOTIDE SEQUENCE</scope>
    <source>
        <strain evidence="6">CBS 506.95</strain>
    </source>
</reference>
<comment type="caution">
    <text evidence="6">The sequence shown here is derived from an EMBL/GenBank/DDBJ whole genome shotgun (WGS) entry which is preliminary data.</text>
</comment>
<keyword evidence="3" id="KW-0862">Zinc</keyword>
<accession>A0A9P6JLY3</accession>
<evidence type="ECO:0000256" key="1">
    <source>
        <dbReference type="ARBA" id="ARBA00022723"/>
    </source>
</evidence>
<dbReference type="EMBL" id="MU157885">
    <property type="protein sequence ID" value="KAF9525318.1"/>
    <property type="molecule type" value="Genomic_DNA"/>
</dbReference>
<dbReference type="InterPro" id="IPR002893">
    <property type="entry name" value="Znf_MYND"/>
</dbReference>
<dbReference type="Gene3D" id="6.10.140.2220">
    <property type="match status" value="1"/>
</dbReference>
<keyword evidence="7" id="KW-1185">Reference proteome</keyword>
<dbReference type="AlphaFoldDB" id="A0A9P6JLY3"/>
<evidence type="ECO:0000313" key="7">
    <source>
        <dbReference type="Proteomes" id="UP000807306"/>
    </source>
</evidence>
<dbReference type="PROSITE" id="PS50865">
    <property type="entry name" value="ZF_MYND_2"/>
    <property type="match status" value="1"/>
</dbReference>
<evidence type="ECO:0000313" key="6">
    <source>
        <dbReference type="EMBL" id="KAF9525318.1"/>
    </source>
</evidence>
<name>A0A9P6JLY3_9AGAR</name>
<evidence type="ECO:0000256" key="3">
    <source>
        <dbReference type="ARBA" id="ARBA00022833"/>
    </source>
</evidence>
<evidence type="ECO:0000256" key="4">
    <source>
        <dbReference type="PROSITE-ProRule" id="PRU00134"/>
    </source>
</evidence>
<protein>
    <recommendedName>
        <fullName evidence="5">MYND-type domain-containing protein</fullName>
    </recommendedName>
</protein>
<proteinExistence type="predicted"/>
<dbReference type="Pfam" id="PF01753">
    <property type="entry name" value="zf-MYND"/>
    <property type="match status" value="1"/>
</dbReference>
<feature type="domain" description="MYND-type" evidence="5">
    <location>
        <begin position="451"/>
        <end position="491"/>
    </location>
</feature>
<dbReference type="GO" id="GO:0008270">
    <property type="term" value="F:zinc ion binding"/>
    <property type="evidence" value="ECO:0007669"/>
    <property type="project" value="UniProtKB-KW"/>
</dbReference>
<dbReference type="Proteomes" id="UP000807306">
    <property type="component" value="Unassembled WGS sequence"/>
</dbReference>
<evidence type="ECO:0000259" key="5">
    <source>
        <dbReference type="PROSITE" id="PS50865"/>
    </source>
</evidence>
<evidence type="ECO:0000256" key="2">
    <source>
        <dbReference type="ARBA" id="ARBA00022771"/>
    </source>
</evidence>
<keyword evidence="2 4" id="KW-0863">Zinc-finger</keyword>
<organism evidence="6 7">
    <name type="scientific">Crepidotus variabilis</name>
    <dbReference type="NCBI Taxonomy" id="179855"/>
    <lineage>
        <taxon>Eukaryota</taxon>
        <taxon>Fungi</taxon>
        <taxon>Dikarya</taxon>
        <taxon>Basidiomycota</taxon>
        <taxon>Agaricomycotina</taxon>
        <taxon>Agaricomycetes</taxon>
        <taxon>Agaricomycetidae</taxon>
        <taxon>Agaricales</taxon>
        <taxon>Agaricineae</taxon>
        <taxon>Crepidotaceae</taxon>
        <taxon>Crepidotus</taxon>
    </lineage>
</organism>
<keyword evidence="1" id="KW-0479">Metal-binding</keyword>
<dbReference type="SUPFAM" id="SSF144232">
    <property type="entry name" value="HIT/MYND zinc finger-like"/>
    <property type="match status" value="1"/>
</dbReference>
<sequence>MASQNVLLLQCVCGTPSTPRGVSPNCSAQRRIATLPPSEALKMGSEGPPHSCITLAISMACASGTGKYNEAEFVAFSLDLLQRSIHNPVTPGLWGIPLHCLNAYLSQDAAKRLLASESPLAAQIRSVVPKIIDAIWKDRNLLKIQGALEDVIRNTVAMFLKSLYVISPLKRNFYSDKSIDLVWICWLEMDTQPDNRQAANEIAYQLLFGDCTKVARIYQRLLKTTSLQHVAKTITSWLASKSILNKELVEELHTIHGFFSVIMESDESVSDHIQHCVDAKIHEHLCNALHRQIEFGNKESTSVALGVGAAILLECISFSGSRAPQLFTELLSIPSFPRVVSQVFGVQPKNDAHIYELLTDTLSSWDMLLTRLEHATTCRDTTCWLYSTSDLLDLARQTFELIYHETVTKFAISNTTRAAEMWTQIKIFYTIGEGTVRERYKLLKKCCNPACVHRLREVQITKKLACSGCRTVFYCNKACQKADWKKHKIDCNPALIATHERLVLMYKQPPASALSHSPVYI</sequence>